<dbReference type="KEGG" id="orb:IPMB12_06740"/>
<comment type="catalytic activity">
    <reaction evidence="8 9">
        <text>a 6-O-methyl-2'-deoxyguanosine in DNA + L-cysteinyl-[protein] = S-methyl-L-cysteinyl-[protein] + a 2'-deoxyguanosine in DNA</text>
        <dbReference type="Rhea" id="RHEA:24000"/>
        <dbReference type="Rhea" id="RHEA-COMP:10131"/>
        <dbReference type="Rhea" id="RHEA-COMP:10132"/>
        <dbReference type="Rhea" id="RHEA-COMP:11367"/>
        <dbReference type="Rhea" id="RHEA-COMP:11368"/>
        <dbReference type="ChEBI" id="CHEBI:29950"/>
        <dbReference type="ChEBI" id="CHEBI:82612"/>
        <dbReference type="ChEBI" id="CHEBI:85445"/>
        <dbReference type="ChEBI" id="CHEBI:85448"/>
        <dbReference type="EC" id="2.1.1.63"/>
    </reaction>
</comment>
<keyword evidence="7 9" id="KW-0234">DNA repair</keyword>
<dbReference type="Pfam" id="PF01035">
    <property type="entry name" value="DNA_binding_1"/>
    <property type="match status" value="1"/>
</dbReference>
<dbReference type="PROSITE" id="PS00374">
    <property type="entry name" value="MGMT"/>
    <property type="match status" value="1"/>
</dbReference>
<proteinExistence type="inferred from homology"/>
<dbReference type="EC" id="2.1.1.63" evidence="9"/>
<comment type="function">
    <text evidence="9">Involved in the cellular defense against the biological effects of O6-methylguanine (O6-MeG) and O4-methylthymine (O4-MeT) in DNA. Repairs the methylated nucleobase in DNA by stoichiometrically transferring the methyl group to a cysteine residue in the enzyme. This is a suicide reaction: the enzyme is irreversibly inactivated.</text>
</comment>
<comment type="subcellular location">
    <subcellularLocation>
        <location evidence="9">Cytoplasm</location>
    </subcellularLocation>
</comment>
<dbReference type="FunFam" id="1.10.10.10:FF:000214">
    <property type="entry name" value="Methylated-DNA--protein-cysteine methyltransferase"/>
    <property type="match status" value="1"/>
</dbReference>
<evidence type="ECO:0000256" key="5">
    <source>
        <dbReference type="ARBA" id="ARBA00022679"/>
    </source>
</evidence>
<dbReference type="PANTHER" id="PTHR10815">
    <property type="entry name" value="METHYLATED-DNA--PROTEIN-CYSTEINE METHYLTRANSFERASE"/>
    <property type="match status" value="1"/>
</dbReference>
<dbReference type="InterPro" id="IPR023546">
    <property type="entry name" value="MGMT"/>
</dbReference>
<dbReference type="InterPro" id="IPR036388">
    <property type="entry name" value="WH-like_DNA-bd_sf"/>
</dbReference>
<dbReference type="FunCoup" id="A0A6G9IB09">
    <property type="interactions" value="106"/>
</dbReference>
<dbReference type="NCBIfam" id="TIGR00589">
    <property type="entry name" value="ogt"/>
    <property type="match status" value="1"/>
</dbReference>
<comment type="miscellaneous">
    <text evidence="9">This enzyme catalyzes only one turnover and therefore is not strictly catalytic. According to one definition, an enzyme is a biocatalyst that acts repeatedly and over many reaction cycles.</text>
</comment>
<evidence type="ECO:0000313" key="12">
    <source>
        <dbReference type="EMBL" id="QIQ21411.1"/>
    </source>
</evidence>
<evidence type="ECO:0000256" key="6">
    <source>
        <dbReference type="ARBA" id="ARBA00022763"/>
    </source>
</evidence>
<evidence type="ECO:0000256" key="7">
    <source>
        <dbReference type="ARBA" id="ARBA00023204"/>
    </source>
</evidence>
<evidence type="ECO:0000259" key="10">
    <source>
        <dbReference type="Pfam" id="PF01035"/>
    </source>
</evidence>
<dbReference type="GO" id="GO:0003908">
    <property type="term" value="F:methylated-DNA-[protein]-cysteine S-methyltransferase activity"/>
    <property type="evidence" value="ECO:0007669"/>
    <property type="project" value="UniProtKB-UniRule"/>
</dbReference>
<keyword evidence="6 9" id="KW-0227">DNA damage</keyword>
<dbReference type="CDD" id="cd06445">
    <property type="entry name" value="ATase"/>
    <property type="match status" value="1"/>
</dbReference>
<feature type="active site" description="Nucleophile; methyl group acceptor" evidence="9">
    <location>
        <position position="136"/>
    </location>
</feature>
<protein>
    <recommendedName>
        <fullName evidence="9">Methylated-DNA--protein-cysteine methyltransferase</fullName>
        <ecNumber evidence="9">2.1.1.63</ecNumber>
    </recommendedName>
    <alternativeName>
        <fullName evidence="9">6-O-methylguanine-DNA methyltransferase</fullName>
        <shortName evidence="9">MGMT</shortName>
    </alternativeName>
    <alternativeName>
        <fullName evidence="9">O-6-methylguanine-DNA-alkyltransferase</fullName>
    </alternativeName>
</protein>
<dbReference type="InterPro" id="IPR008332">
    <property type="entry name" value="MethylG_MeTrfase_N"/>
</dbReference>
<dbReference type="SUPFAM" id="SSF53155">
    <property type="entry name" value="Methylated DNA-protein cysteine methyltransferase domain"/>
    <property type="match status" value="1"/>
</dbReference>
<evidence type="ECO:0000256" key="1">
    <source>
        <dbReference type="ARBA" id="ARBA00001286"/>
    </source>
</evidence>
<organism evidence="12 13">
    <name type="scientific">Zophobihabitans entericus</name>
    <dbReference type="NCBI Taxonomy" id="1635327"/>
    <lineage>
        <taxon>Bacteria</taxon>
        <taxon>Pseudomonadati</taxon>
        <taxon>Pseudomonadota</taxon>
        <taxon>Gammaproteobacteria</taxon>
        <taxon>Orbales</taxon>
        <taxon>Orbaceae</taxon>
        <taxon>Zophobihabitans</taxon>
    </lineage>
</organism>
<dbReference type="Pfam" id="PF02870">
    <property type="entry name" value="Methyltransf_1N"/>
    <property type="match status" value="1"/>
</dbReference>
<dbReference type="Gene3D" id="1.10.10.10">
    <property type="entry name" value="Winged helix-like DNA-binding domain superfamily/Winged helix DNA-binding domain"/>
    <property type="match status" value="1"/>
</dbReference>
<evidence type="ECO:0000313" key="13">
    <source>
        <dbReference type="Proteomes" id="UP000501168"/>
    </source>
</evidence>
<gene>
    <name evidence="12" type="ORF">IPMB12_06740</name>
</gene>
<dbReference type="AlphaFoldDB" id="A0A6G9IB09"/>
<evidence type="ECO:0000256" key="4">
    <source>
        <dbReference type="ARBA" id="ARBA00022603"/>
    </source>
</evidence>
<feature type="domain" description="Methylguanine DNA methyltransferase ribonuclease-like" evidence="11">
    <location>
        <begin position="3"/>
        <end position="75"/>
    </location>
</feature>
<keyword evidence="5 9" id="KW-0808">Transferase</keyword>
<comment type="catalytic activity">
    <reaction evidence="1 9">
        <text>a 4-O-methyl-thymidine in DNA + L-cysteinyl-[protein] = a thymidine in DNA + S-methyl-L-cysteinyl-[protein]</text>
        <dbReference type="Rhea" id="RHEA:53428"/>
        <dbReference type="Rhea" id="RHEA-COMP:10131"/>
        <dbReference type="Rhea" id="RHEA-COMP:10132"/>
        <dbReference type="Rhea" id="RHEA-COMP:13555"/>
        <dbReference type="Rhea" id="RHEA-COMP:13556"/>
        <dbReference type="ChEBI" id="CHEBI:29950"/>
        <dbReference type="ChEBI" id="CHEBI:82612"/>
        <dbReference type="ChEBI" id="CHEBI:137386"/>
        <dbReference type="ChEBI" id="CHEBI:137387"/>
        <dbReference type="EC" id="2.1.1.63"/>
    </reaction>
</comment>
<accession>A0A6G9IB09</accession>
<dbReference type="RefSeq" id="WP_166916200.1">
    <property type="nucleotide sequence ID" value="NZ_CP050253.1"/>
</dbReference>
<dbReference type="InterPro" id="IPR001497">
    <property type="entry name" value="MethylDNA_cys_MeTrfase_AS"/>
</dbReference>
<dbReference type="InterPro" id="IPR014048">
    <property type="entry name" value="MethylDNA_cys_MeTrfase_DNA-bd"/>
</dbReference>
<evidence type="ECO:0000256" key="9">
    <source>
        <dbReference type="HAMAP-Rule" id="MF_00772"/>
    </source>
</evidence>
<keyword evidence="4 9" id="KW-0489">Methyltransferase</keyword>
<dbReference type="InterPro" id="IPR036631">
    <property type="entry name" value="MGMT_N_sf"/>
</dbReference>
<dbReference type="InParanoid" id="A0A6G9IB09"/>
<name>A0A6G9IB09_9GAMM</name>
<dbReference type="InterPro" id="IPR036217">
    <property type="entry name" value="MethylDNA_cys_MeTrfase_DNAb"/>
</dbReference>
<dbReference type="GO" id="GO:0005737">
    <property type="term" value="C:cytoplasm"/>
    <property type="evidence" value="ECO:0007669"/>
    <property type="project" value="UniProtKB-SubCell"/>
</dbReference>
<comment type="similarity">
    <text evidence="2 9">Belongs to the MGMT family.</text>
</comment>
<keyword evidence="3 9" id="KW-0963">Cytoplasm</keyword>
<dbReference type="SUPFAM" id="SSF46767">
    <property type="entry name" value="Methylated DNA-protein cysteine methyltransferase, C-terminal domain"/>
    <property type="match status" value="1"/>
</dbReference>
<evidence type="ECO:0000256" key="8">
    <source>
        <dbReference type="ARBA" id="ARBA00049348"/>
    </source>
</evidence>
<evidence type="ECO:0000259" key="11">
    <source>
        <dbReference type="Pfam" id="PF02870"/>
    </source>
</evidence>
<keyword evidence="13" id="KW-1185">Reference proteome</keyword>
<dbReference type="GO" id="GO:0006307">
    <property type="term" value="P:DNA alkylation repair"/>
    <property type="evidence" value="ECO:0007669"/>
    <property type="project" value="UniProtKB-UniRule"/>
</dbReference>
<sequence>MHYSTTYQSPLGVMTLASDGENLIGLWLEGQKYFGATLPKEVEEKNNMPIFDKTKKWLDRYFAGKKPAISELSLAPIGSEFRQEVWQILCEIPYGKTITYGEIAKKMAAKANKSSMSSQAVGGAVGHNPISIIIPCHRVIGSSGDLTGYAGGVDKKKTLLELEGFL</sequence>
<dbReference type="Gene3D" id="3.30.160.70">
    <property type="entry name" value="Methylated DNA-protein cysteine methyltransferase domain"/>
    <property type="match status" value="1"/>
</dbReference>
<dbReference type="Proteomes" id="UP000501168">
    <property type="component" value="Chromosome"/>
</dbReference>
<evidence type="ECO:0000256" key="2">
    <source>
        <dbReference type="ARBA" id="ARBA00008711"/>
    </source>
</evidence>
<feature type="domain" description="Methylated-DNA-[protein]-cysteine S-methyltransferase DNA binding" evidence="10">
    <location>
        <begin position="80"/>
        <end position="164"/>
    </location>
</feature>
<dbReference type="PANTHER" id="PTHR10815:SF5">
    <property type="entry name" value="METHYLATED-DNA--PROTEIN-CYSTEINE METHYLTRANSFERASE"/>
    <property type="match status" value="1"/>
</dbReference>
<dbReference type="GO" id="GO:0032259">
    <property type="term" value="P:methylation"/>
    <property type="evidence" value="ECO:0007669"/>
    <property type="project" value="UniProtKB-KW"/>
</dbReference>
<reference evidence="12 13" key="1">
    <citation type="submission" date="2020-03" db="EMBL/GenBank/DDBJ databases">
        <title>Complete genome sequence of Orbus sp. IPMB12 (BCRC 80908).</title>
        <authorList>
            <person name="Lo W.-S."/>
            <person name="Chang T.-H."/>
            <person name="Kuo C.-H."/>
        </authorList>
    </citation>
    <scope>NUCLEOTIDE SEQUENCE [LARGE SCALE GENOMIC DNA]</scope>
    <source>
        <strain evidence="12 13">IPMB12</strain>
    </source>
</reference>
<dbReference type="HAMAP" id="MF_00772">
    <property type="entry name" value="OGT"/>
    <property type="match status" value="1"/>
</dbReference>
<evidence type="ECO:0000256" key="3">
    <source>
        <dbReference type="ARBA" id="ARBA00022490"/>
    </source>
</evidence>
<dbReference type="EMBL" id="CP050253">
    <property type="protein sequence ID" value="QIQ21411.1"/>
    <property type="molecule type" value="Genomic_DNA"/>
</dbReference>